<dbReference type="STRING" id="326424.FRAAL4103"/>
<proteinExistence type="predicted"/>
<dbReference type="EMBL" id="CT573213">
    <property type="protein sequence ID" value="CAJ62745.1"/>
    <property type="molecule type" value="Genomic_DNA"/>
</dbReference>
<dbReference type="PROSITE" id="PS51257">
    <property type="entry name" value="PROKAR_LIPOPROTEIN"/>
    <property type="match status" value="1"/>
</dbReference>
<dbReference type="PIRSF" id="PIRSF002741">
    <property type="entry name" value="MppA"/>
    <property type="match status" value="1"/>
</dbReference>
<protein>
    <submittedName>
        <fullName evidence="2">ABC transporter</fullName>
    </submittedName>
</protein>
<feature type="domain" description="Solute-binding protein family 5" evidence="1">
    <location>
        <begin position="93"/>
        <end position="447"/>
    </location>
</feature>
<evidence type="ECO:0000259" key="1">
    <source>
        <dbReference type="Pfam" id="PF00496"/>
    </source>
</evidence>
<dbReference type="KEGG" id="fal:FRAAL4103"/>
<name>Q0RIC5_FRAAA</name>
<sequence length="550" mass="56986">MAMRGFRFVRILPIGLVAILGFGLAGCGGSGGPAGAGGAGGDGPPRTGGNLRLGLGVDPVCLDPAQSGIADAVNIERSIVDSLTAQDPKTNAIVPWLASSWQVSPDATAFTFHLRPGITFSDGSALSATTVQENFDAVVRAGGRAPLASSYLAGYRGTDVVDSLTARVRFGQPNAQFLQATSTVSLGLLSSATVARPPADRCLAGIVGSGPFVLDSYVPRQSVTVHRRVGYRWAPATARHTGDAYLDKITYSIITDGGVRAGALRSGQVGGVTALPVQDTGQVRQAGLTVATKVIPGVVACLSLNPFVSRPAIDDSSVRRAVVKAVNRAEVVSTVLSDDYKVATSILAASTPGYVNLGDSLAYDPAGARKLLDAAGWAAGPDGIRRRGGQRLTLAVAWTTNGGADQQVLELIQQQLRDVGVELTLRQFVTGQAFPAMQRGIGDYAWGAGAFRTDPDILRAKIVLPGPVIPPAPGSPADRLNAALARQAATVDDAQRRKVVGEAQQLAVDDGITVPVYEIPAVVGLAKNVRGFSFTASANLFLYDTWLGNG</sequence>
<organism evidence="2 3">
    <name type="scientific">Frankia alni (strain DSM 45986 / CECT 9034 / ACN14a)</name>
    <dbReference type="NCBI Taxonomy" id="326424"/>
    <lineage>
        <taxon>Bacteria</taxon>
        <taxon>Bacillati</taxon>
        <taxon>Actinomycetota</taxon>
        <taxon>Actinomycetes</taxon>
        <taxon>Frankiales</taxon>
        <taxon>Frankiaceae</taxon>
        <taxon>Frankia</taxon>
    </lineage>
</organism>
<dbReference type="PANTHER" id="PTHR30290">
    <property type="entry name" value="PERIPLASMIC BINDING COMPONENT OF ABC TRANSPORTER"/>
    <property type="match status" value="1"/>
</dbReference>
<evidence type="ECO:0000313" key="2">
    <source>
        <dbReference type="EMBL" id="CAJ62745.1"/>
    </source>
</evidence>
<dbReference type="InterPro" id="IPR039424">
    <property type="entry name" value="SBP_5"/>
</dbReference>
<dbReference type="Gene3D" id="3.40.190.10">
    <property type="entry name" value="Periplasmic binding protein-like II"/>
    <property type="match status" value="1"/>
</dbReference>
<dbReference type="OrthoDB" id="9046151at2"/>
<gene>
    <name evidence="2" type="ordered locus">FRAAL4103</name>
</gene>
<evidence type="ECO:0000313" key="3">
    <source>
        <dbReference type="Proteomes" id="UP000000657"/>
    </source>
</evidence>
<dbReference type="HOGENOM" id="CLU_017028_7_3_11"/>
<dbReference type="Pfam" id="PF00496">
    <property type="entry name" value="SBP_bac_5"/>
    <property type="match status" value="1"/>
</dbReference>
<dbReference type="InterPro" id="IPR000914">
    <property type="entry name" value="SBP_5_dom"/>
</dbReference>
<dbReference type="InterPro" id="IPR030678">
    <property type="entry name" value="Peptide/Ni-bd"/>
</dbReference>
<dbReference type="CDD" id="cd08492">
    <property type="entry name" value="PBP2_NikA_DppA_OppA_like_15"/>
    <property type="match status" value="1"/>
</dbReference>
<accession>Q0RIC5</accession>
<dbReference type="GO" id="GO:0043190">
    <property type="term" value="C:ATP-binding cassette (ABC) transporter complex"/>
    <property type="evidence" value="ECO:0007669"/>
    <property type="project" value="InterPro"/>
</dbReference>
<dbReference type="AlphaFoldDB" id="Q0RIC5"/>
<dbReference type="Proteomes" id="UP000000657">
    <property type="component" value="Chromosome"/>
</dbReference>
<dbReference type="Gene3D" id="3.10.105.10">
    <property type="entry name" value="Dipeptide-binding Protein, Domain 3"/>
    <property type="match status" value="1"/>
</dbReference>
<dbReference type="eggNOG" id="COG0747">
    <property type="taxonomic scope" value="Bacteria"/>
</dbReference>
<dbReference type="SUPFAM" id="SSF53850">
    <property type="entry name" value="Periplasmic binding protein-like II"/>
    <property type="match status" value="1"/>
</dbReference>
<keyword evidence="3" id="KW-1185">Reference proteome</keyword>
<dbReference type="GO" id="GO:0042597">
    <property type="term" value="C:periplasmic space"/>
    <property type="evidence" value="ECO:0007669"/>
    <property type="project" value="UniProtKB-ARBA"/>
</dbReference>
<dbReference type="GO" id="GO:0015833">
    <property type="term" value="P:peptide transport"/>
    <property type="evidence" value="ECO:0007669"/>
    <property type="project" value="TreeGrafter"/>
</dbReference>
<reference evidence="2 3" key="1">
    <citation type="journal article" date="2007" name="Genome Res.">
        <title>Genome characteristics of facultatively symbiotic Frankia sp. strains reflect host range and host plant biogeography.</title>
        <authorList>
            <person name="Normand P."/>
            <person name="Lapierre P."/>
            <person name="Tisa L.S."/>
            <person name="Gogarten J.P."/>
            <person name="Alloisio N."/>
            <person name="Bagnarol E."/>
            <person name="Bassi C.A."/>
            <person name="Berry A.M."/>
            <person name="Bickhart D.M."/>
            <person name="Choisne N."/>
            <person name="Couloux A."/>
            <person name="Cournoyer B."/>
            <person name="Cruveiller S."/>
            <person name="Daubin V."/>
            <person name="Demange N."/>
            <person name="Francino M.P."/>
            <person name="Goltsman E."/>
            <person name="Huang Y."/>
            <person name="Kopp O.R."/>
            <person name="Labarre L."/>
            <person name="Lapidus A."/>
            <person name="Lavire C."/>
            <person name="Marechal J."/>
            <person name="Martinez M."/>
            <person name="Mastronunzio J.E."/>
            <person name="Mullin B.C."/>
            <person name="Niemann J."/>
            <person name="Pujic P."/>
            <person name="Rawnsley T."/>
            <person name="Rouy Z."/>
            <person name="Schenowitz C."/>
            <person name="Sellstedt A."/>
            <person name="Tavares F."/>
            <person name="Tomkins J.P."/>
            <person name="Vallenet D."/>
            <person name="Valverde C."/>
            <person name="Wall L.G."/>
            <person name="Wang Y."/>
            <person name="Medigue C."/>
            <person name="Benson D.R."/>
        </authorList>
    </citation>
    <scope>NUCLEOTIDE SEQUENCE [LARGE SCALE GENOMIC DNA]</scope>
    <source>
        <strain evidence="3">DSM 45986 / CECT 9034 / ACN14a</strain>
    </source>
</reference>
<dbReference type="GO" id="GO:1904680">
    <property type="term" value="F:peptide transmembrane transporter activity"/>
    <property type="evidence" value="ECO:0007669"/>
    <property type="project" value="TreeGrafter"/>
</dbReference>